<evidence type="ECO:0000313" key="1">
    <source>
        <dbReference type="EMBL" id="OGF77372.1"/>
    </source>
</evidence>
<reference evidence="1 2" key="1">
    <citation type="journal article" date="2016" name="Nat. Commun.">
        <title>Thousands of microbial genomes shed light on interconnected biogeochemical processes in an aquifer system.</title>
        <authorList>
            <person name="Anantharaman K."/>
            <person name="Brown C.T."/>
            <person name="Hug L.A."/>
            <person name="Sharon I."/>
            <person name="Castelle C.J."/>
            <person name="Probst A.J."/>
            <person name="Thomas B.C."/>
            <person name="Singh A."/>
            <person name="Wilkins M.J."/>
            <person name="Karaoz U."/>
            <person name="Brodie E.L."/>
            <person name="Williams K.H."/>
            <person name="Hubbard S.S."/>
            <person name="Banfield J.F."/>
        </authorList>
    </citation>
    <scope>NUCLEOTIDE SEQUENCE [LARGE SCALE GENOMIC DNA]</scope>
</reference>
<dbReference type="InterPro" id="IPR029063">
    <property type="entry name" value="SAM-dependent_MTases_sf"/>
</dbReference>
<gene>
    <name evidence="1" type="ORF">A3F23_00290</name>
</gene>
<comment type="caution">
    <text evidence="1">The sequence shown here is derived from an EMBL/GenBank/DDBJ whole genome shotgun (WGS) entry which is preliminary data.</text>
</comment>
<dbReference type="PANTHER" id="PTHR43861:SF6">
    <property type="entry name" value="METHYLTRANSFERASE TYPE 11"/>
    <property type="match status" value="1"/>
</dbReference>
<accession>A0A1F5WNU2</accession>
<organism evidence="1 2">
    <name type="scientific">Candidatus Giovannonibacteria bacterium RIFCSPHIGHO2_12_FULL_43_15</name>
    <dbReference type="NCBI Taxonomy" id="1798341"/>
    <lineage>
        <taxon>Bacteria</taxon>
        <taxon>Candidatus Giovannoniibacteriota</taxon>
    </lineage>
</organism>
<dbReference type="Pfam" id="PF13489">
    <property type="entry name" value="Methyltransf_23"/>
    <property type="match status" value="1"/>
</dbReference>
<evidence type="ECO:0008006" key="3">
    <source>
        <dbReference type="Google" id="ProtNLM"/>
    </source>
</evidence>
<protein>
    <recommendedName>
        <fullName evidence="3">C-methyltransferase domain-containing protein</fullName>
    </recommendedName>
</protein>
<dbReference type="Proteomes" id="UP000177723">
    <property type="component" value="Unassembled WGS sequence"/>
</dbReference>
<dbReference type="Gene3D" id="3.40.50.150">
    <property type="entry name" value="Vaccinia Virus protein VP39"/>
    <property type="match status" value="1"/>
</dbReference>
<dbReference type="CDD" id="cd02440">
    <property type="entry name" value="AdoMet_MTases"/>
    <property type="match status" value="1"/>
</dbReference>
<dbReference type="Gene3D" id="3.40.50.720">
    <property type="entry name" value="NAD(P)-binding Rossmann-like Domain"/>
    <property type="match status" value="1"/>
</dbReference>
<name>A0A1F5WNU2_9BACT</name>
<evidence type="ECO:0000313" key="2">
    <source>
        <dbReference type="Proteomes" id="UP000177723"/>
    </source>
</evidence>
<sequence>MKIETVLKNRDCPVCGAKYGKAKFRELFKQRYEVMSRDYYISECLNCGFIHQNPSWSESFYDELYSNLIYDPTGHKFYPAQQERYRLVLERISELANKFEEKHIKILDYGCYDGSFIEWAEKNFLLPKNIDFYGYDIYLKGIPIGTKFYNSLDKLKKDHPEFDIIVFNHVIEHIFYPSRLLSNVRETFLKNGGYMVIELPDISFIRENDFSPFHVQHLNYFSPKTMSWLLERSSLATYSITTFKNYDIARDPHMPTLLAVAKKDSRFLSDGEKLRREVLQIRDFHRKRIQARTDSKTKIGIVGCGDALYPVRELLGDLKISAVFDNNSKLWGKEVFGIRIQSVEEIGRSNLDLVIIATILKYNTDQIKKQIVPSIPEDKIFTLFD</sequence>
<dbReference type="SUPFAM" id="SSF53335">
    <property type="entry name" value="S-adenosyl-L-methionine-dependent methyltransferases"/>
    <property type="match status" value="1"/>
</dbReference>
<dbReference type="PANTHER" id="PTHR43861">
    <property type="entry name" value="TRANS-ACONITATE 2-METHYLTRANSFERASE-RELATED"/>
    <property type="match status" value="1"/>
</dbReference>
<proteinExistence type="predicted"/>
<dbReference type="AlphaFoldDB" id="A0A1F5WNU2"/>
<dbReference type="EMBL" id="MFHT01000020">
    <property type="protein sequence ID" value="OGF77372.1"/>
    <property type="molecule type" value="Genomic_DNA"/>
</dbReference>